<feature type="domain" description="Phospholipase/carboxylesterase/thioesterase" evidence="10">
    <location>
        <begin position="12"/>
        <end position="227"/>
    </location>
</feature>
<keyword evidence="13" id="KW-1185">Reference proteome</keyword>
<evidence type="ECO:0000256" key="2">
    <source>
        <dbReference type="ARBA" id="ARBA00012423"/>
    </source>
</evidence>
<proteinExistence type="inferred from homology"/>
<keyword evidence="4" id="KW-0719">Serine esterase</keyword>
<dbReference type="PANTHER" id="PTHR10655">
    <property type="entry name" value="LYSOPHOSPHOLIPASE-RELATED"/>
    <property type="match status" value="1"/>
</dbReference>
<dbReference type="PANTHER" id="PTHR10655:SF17">
    <property type="entry name" value="LYSOPHOSPHOLIPASE-LIKE PROTEIN 1"/>
    <property type="match status" value="1"/>
</dbReference>
<dbReference type="EMBL" id="ML145120">
    <property type="protein sequence ID" value="TBU58816.1"/>
    <property type="molecule type" value="Genomic_DNA"/>
</dbReference>
<dbReference type="GO" id="GO:0005737">
    <property type="term" value="C:cytoplasm"/>
    <property type="evidence" value="ECO:0007669"/>
    <property type="project" value="TreeGrafter"/>
</dbReference>
<keyword evidence="5" id="KW-0378">Hydrolase</keyword>
<reference evidence="11 13" key="1">
    <citation type="submission" date="2019-01" db="EMBL/GenBank/DDBJ databases">
        <title>Draft genome sequences of three monokaryotic isolates of the white-rot basidiomycete fungus Dichomitus squalens.</title>
        <authorList>
            <consortium name="DOE Joint Genome Institute"/>
            <person name="Lopez S.C."/>
            <person name="Andreopoulos B."/>
            <person name="Pangilinan J."/>
            <person name="Lipzen A."/>
            <person name="Riley R."/>
            <person name="Ahrendt S."/>
            <person name="Ng V."/>
            <person name="Barry K."/>
            <person name="Daum C."/>
            <person name="Grigoriev I.V."/>
            <person name="Hilden K.S."/>
            <person name="Makela M.R."/>
            <person name="de Vries R.P."/>
        </authorList>
    </citation>
    <scope>NUCLEOTIDE SEQUENCE [LARGE SCALE GENOMIC DNA]</scope>
    <source>
        <strain evidence="12 13">CBS 464.89</strain>
        <strain evidence="11">OM18370.1</strain>
    </source>
</reference>
<dbReference type="InterPro" id="IPR003140">
    <property type="entry name" value="PLipase/COase/thioEstase"/>
</dbReference>
<evidence type="ECO:0000256" key="9">
    <source>
        <dbReference type="ARBA" id="ARBA00047337"/>
    </source>
</evidence>
<evidence type="ECO:0000256" key="5">
    <source>
        <dbReference type="ARBA" id="ARBA00022801"/>
    </source>
</evidence>
<comment type="catalytic activity">
    <reaction evidence="9">
        <text>S-hexadecanoyl-L-cysteinyl-[protein] + H2O = L-cysteinyl-[protein] + hexadecanoate + H(+)</text>
        <dbReference type="Rhea" id="RHEA:19233"/>
        <dbReference type="Rhea" id="RHEA-COMP:10131"/>
        <dbReference type="Rhea" id="RHEA-COMP:11032"/>
        <dbReference type="ChEBI" id="CHEBI:7896"/>
        <dbReference type="ChEBI" id="CHEBI:15377"/>
        <dbReference type="ChEBI" id="CHEBI:15378"/>
        <dbReference type="ChEBI" id="CHEBI:29950"/>
        <dbReference type="ChEBI" id="CHEBI:74151"/>
        <dbReference type="EC" id="3.1.2.22"/>
    </reaction>
</comment>
<evidence type="ECO:0000256" key="3">
    <source>
        <dbReference type="ARBA" id="ARBA00014923"/>
    </source>
</evidence>
<dbReference type="Gene3D" id="3.40.50.1820">
    <property type="entry name" value="alpha/beta hydrolase"/>
    <property type="match status" value="1"/>
</dbReference>
<keyword evidence="6" id="KW-0276">Fatty acid metabolism</keyword>
<dbReference type="GO" id="GO:0008474">
    <property type="term" value="F:palmitoyl-(protein) hydrolase activity"/>
    <property type="evidence" value="ECO:0007669"/>
    <property type="project" value="UniProtKB-EC"/>
</dbReference>
<keyword evidence="6" id="KW-0443">Lipid metabolism</keyword>
<dbReference type="AlphaFoldDB" id="A0A4Q9MGB3"/>
<dbReference type="GO" id="GO:0052689">
    <property type="term" value="F:carboxylic ester hydrolase activity"/>
    <property type="evidence" value="ECO:0007669"/>
    <property type="project" value="UniProtKB-KW"/>
</dbReference>
<evidence type="ECO:0000256" key="8">
    <source>
        <dbReference type="ARBA" id="ARBA00031195"/>
    </source>
</evidence>
<dbReference type="Proteomes" id="UP000292082">
    <property type="component" value="Unassembled WGS sequence"/>
</dbReference>
<comment type="function">
    <text evidence="7">Hydrolyzes fatty acids from S-acylated cysteine residues in proteins with a strong preference for palmitoylated G-alpha proteins over other acyl substrates. Mediates the deacylation of G-alpha proteins such as GPA1 in vivo, but has weak or no activity toward palmitoylated Ras proteins. Has weak lysophospholipase activity in vitro; however such activity may not exist in vivo.</text>
</comment>
<evidence type="ECO:0000313" key="11">
    <source>
        <dbReference type="EMBL" id="TBU26379.1"/>
    </source>
</evidence>
<evidence type="ECO:0000313" key="13">
    <source>
        <dbReference type="Proteomes" id="UP000292082"/>
    </source>
</evidence>
<dbReference type="InterPro" id="IPR029058">
    <property type="entry name" value="AB_hydrolase_fold"/>
</dbReference>
<dbReference type="STRING" id="114155.A0A4Q9MGB3"/>
<name>A0A4Q9MGB3_9APHY</name>
<dbReference type="GO" id="GO:0006631">
    <property type="term" value="P:fatty acid metabolic process"/>
    <property type="evidence" value="ECO:0007669"/>
    <property type="project" value="UniProtKB-KW"/>
</dbReference>
<evidence type="ECO:0000259" key="10">
    <source>
        <dbReference type="Pfam" id="PF02230"/>
    </source>
</evidence>
<dbReference type="SUPFAM" id="SSF53474">
    <property type="entry name" value="alpha/beta-Hydrolases"/>
    <property type="match status" value="1"/>
</dbReference>
<accession>A0A4Q9MGB3</accession>
<dbReference type="EMBL" id="ML143447">
    <property type="protein sequence ID" value="TBU26379.1"/>
    <property type="molecule type" value="Genomic_DNA"/>
</dbReference>
<organism evidence="11">
    <name type="scientific">Dichomitus squalens</name>
    <dbReference type="NCBI Taxonomy" id="114155"/>
    <lineage>
        <taxon>Eukaryota</taxon>
        <taxon>Fungi</taxon>
        <taxon>Dikarya</taxon>
        <taxon>Basidiomycota</taxon>
        <taxon>Agaricomycotina</taxon>
        <taxon>Agaricomycetes</taxon>
        <taxon>Polyporales</taxon>
        <taxon>Polyporaceae</taxon>
        <taxon>Dichomitus</taxon>
    </lineage>
</organism>
<dbReference type="InterPro" id="IPR050565">
    <property type="entry name" value="LYPA1-2/EST-like"/>
</dbReference>
<dbReference type="EC" id="3.1.2.22" evidence="2"/>
<evidence type="ECO:0000256" key="1">
    <source>
        <dbReference type="ARBA" id="ARBA00006499"/>
    </source>
</evidence>
<protein>
    <recommendedName>
        <fullName evidence="3">Acyl-protein thioesterase 1</fullName>
        <ecNumber evidence="2">3.1.2.22</ecNumber>
    </recommendedName>
    <alternativeName>
        <fullName evidence="8">Palmitoyl-protein hydrolase</fullName>
    </alternativeName>
</protein>
<evidence type="ECO:0000256" key="4">
    <source>
        <dbReference type="ARBA" id="ARBA00022487"/>
    </source>
</evidence>
<dbReference type="Pfam" id="PF02230">
    <property type="entry name" value="Abhydrolase_2"/>
    <property type="match status" value="1"/>
</dbReference>
<gene>
    <name evidence="12" type="ORF">BD310DRAFT_926195</name>
    <name evidence="11" type="ORF">BD311DRAFT_762798</name>
</gene>
<dbReference type="Proteomes" id="UP000292957">
    <property type="component" value="Unassembled WGS sequence"/>
</dbReference>
<dbReference type="OrthoDB" id="2418081at2759"/>
<comment type="similarity">
    <text evidence="1">Belongs to the AB hydrolase superfamily. AB hydrolase 2 family.</text>
</comment>
<evidence type="ECO:0000313" key="12">
    <source>
        <dbReference type="EMBL" id="TBU58816.1"/>
    </source>
</evidence>
<evidence type="ECO:0000256" key="7">
    <source>
        <dbReference type="ARBA" id="ARBA00029392"/>
    </source>
</evidence>
<evidence type="ECO:0000256" key="6">
    <source>
        <dbReference type="ARBA" id="ARBA00022832"/>
    </source>
</evidence>
<sequence length="230" mass="24909">MATQERPSSPEPVVIAPTAEHTATVIFVHGLGQLNSSWVPTLRRVAERLSGVKWVLPQAPDAPVTFSQERRSPSWFNIVSLPPCNGYDEAGVSASVARLENLIISEVRQGTPSTKIVLVGFSQGASLSLMTALTTLHELGGVASLSGWIPQQSRQAMQQIEPSLPVFWAHGTVDDEVPLSYGEECVSFLRNTLRMPSDNISFKTYEGLGHDVNETALNDLAAWLSTVLSS</sequence>
<dbReference type="OMA" id="SWFDIAN"/>